<comment type="similarity">
    <text evidence="2">Belongs to the GtrA family.</text>
</comment>
<keyword evidence="4 6" id="KW-1133">Transmembrane helix</keyword>
<dbReference type="EMBL" id="CP030753">
    <property type="protein sequence ID" value="AXA21916.1"/>
    <property type="molecule type" value="Genomic_DNA"/>
</dbReference>
<evidence type="ECO:0000313" key="9">
    <source>
        <dbReference type="Proteomes" id="UP000251823"/>
    </source>
</evidence>
<evidence type="ECO:0000256" key="2">
    <source>
        <dbReference type="ARBA" id="ARBA00009399"/>
    </source>
</evidence>
<reference evidence="9" key="2">
    <citation type="submission" date="2018-06" db="EMBL/GenBank/DDBJ databases">
        <title>Complete genome sequence of Actinobacillus pleuropneumoniae serotype 1 strain S4074 obtained by Oxford Nanopore and Illumina sequencing technologies.</title>
        <authorList>
            <person name="Dona V."/>
            <person name="Perreten V."/>
        </authorList>
    </citation>
    <scope>NUCLEOTIDE SEQUENCE [LARGE SCALE GENOMIC DNA]</scope>
    <source>
        <strain evidence="9">S4074</strain>
    </source>
</reference>
<organism evidence="8 9">
    <name type="scientific">Actinobacillus pleuropneumoniae</name>
    <name type="common">Haemophilus pleuropneumoniae</name>
    <dbReference type="NCBI Taxonomy" id="715"/>
    <lineage>
        <taxon>Bacteria</taxon>
        <taxon>Pseudomonadati</taxon>
        <taxon>Pseudomonadota</taxon>
        <taxon>Gammaproteobacteria</taxon>
        <taxon>Pasteurellales</taxon>
        <taxon>Pasteurellaceae</taxon>
        <taxon>Actinobacillus</taxon>
    </lineage>
</organism>
<evidence type="ECO:0000313" key="8">
    <source>
        <dbReference type="EMBL" id="AXA21916.1"/>
    </source>
</evidence>
<keyword evidence="9" id="KW-1185">Reference proteome</keyword>
<dbReference type="GeneID" id="48599681"/>
<keyword evidence="3 6" id="KW-0812">Transmembrane</keyword>
<accession>A0ABM6X607</accession>
<evidence type="ECO:0000256" key="4">
    <source>
        <dbReference type="ARBA" id="ARBA00022989"/>
    </source>
</evidence>
<evidence type="ECO:0000256" key="3">
    <source>
        <dbReference type="ARBA" id="ARBA00022692"/>
    </source>
</evidence>
<dbReference type="RefSeq" id="WP_043991889.1">
    <property type="nucleotide sequence ID" value="NZ_CBDBSU010000030.1"/>
</dbReference>
<dbReference type="PANTHER" id="PTHR38459">
    <property type="entry name" value="PROPHAGE BACTOPRENOL-LINKED GLUCOSE TRANSLOCASE HOMOLOG"/>
    <property type="match status" value="1"/>
</dbReference>
<sequence>MKKILIFLIVGGCSAIIDVGSLYVLSKIILTNESLSVSIAFILGLIFNYLCHTYVTFEKSATKSNVIKYLIVVLINYLLTLGLIKLQIQFGIDIVIAKIITLPIIAVVTFILSNKWVYK</sequence>
<dbReference type="InterPro" id="IPR007267">
    <property type="entry name" value="GtrA_DPMS_TM"/>
</dbReference>
<reference evidence="8 9" key="1">
    <citation type="journal article" date="2018" name="Int J Genomics">
        <title>Comparative Genomics of the First and Complete Genome of "Actinobacillus porcitonsillarum" Supports the Novel Species Hypothesis.</title>
        <authorList>
            <person name="Dona V."/>
            <person name="Perreten V."/>
        </authorList>
    </citation>
    <scope>NUCLEOTIDE SEQUENCE [LARGE SCALE GENOMIC DNA]</scope>
    <source>
        <strain evidence="8 9">S4074</strain>
    </source>
</reference>
<feature type="domain" description="GtrA/DPMS transmembrane" evidence="7">
    <location>
        <begin position="7"/>
        <end position="117"/>
    </location>
</feature>
<dbReference type="PANTHER" id="PTHR38459:SF5">
    <property type="entry name" value="CELL WALL TEICHOIC ACID GLYCOSYLATION PROTEIN GTCA"/>
    <property type="match status" value="1"/>
</dbReference>
<evidence type="ECO:0000256" key="1">
    <source>
        <dbReference type="ARBA" id="ARBA00004141"/>
    </source>
</evidence>
<name>A0ABM6X607_ACTPL</name>
<gene>
    <name evidence="8" type="ORF">DRF63_07760</name>
</gene>
<keyword evidence="5 6" id="KW-0472">Membrane</keyword>
<feature type="transmembrane region" description="Helical" evidence="6">
    <location>
        <begin position="69"/>
        <end position="88"/>
    </location>
</feature>
<feature type="transmembrane region" description="Helical" evidence="6">
    <location>
        <begin position="39"/>
        <end position="57"/>
    </location>
</feature>
<proteinExistence type="inferred from homology"/>
<evidence type="ECO:0000259" key="7">
    <source>
        <dbReference type="Pfam" id="PF04138"/>
    </source>
</evidence>
<dbReference type="Proteomes" id="UP000251823">
    <property type="component" value="Chromosome"/>
</dbReference>
<feature type="transmembrane region" description="Helical" evidence="6">
    <location>
        <begin position="94"/>
        <end position="113"/>
    </location>
</feature>
<comment type="subcellular location">
    <subcellularLocation>
        <location evidence="1">Membrane</location>
        <topology evidence="1">Multi-pass membrane protein</topology>
    </subcellularLocation>
</comment>
<dbReference type="Pfam" id="PF04138">
    <property type="entry name" value="GtrA_DPMS_TM"/>
    <property type="match status" value="1"/>
</dbReference>
<dbReference type="InterPro" id="IPR051401">
    <property type="entry name" value="GtrA_CellWall_Glycosyl"/>
</dbReference>
<protein>
    <submittedName>
        <fullName evidence="8">GtrA family protein</fullName>
    </submittedName>
</protein>
<evidence type="ECO:0000256" key="6">
    <source>
        <dbReference type="SAM" id="Phobius"/>
    </source>
</evidence>
<evidence type="ECO:0000256" key="5">
    <source>
        <dbReference type="ARBA" id="ARBA00023136"/>
    </source>
</evidence>